<organism evidence="10 11">
    <name type="scientific">Marinobacter excellens HL-55</name>
    <dbReference type="NCBI Taxonomy" id="1305731"/>
    <lineage>
        <taxon>Bacteria</taxon>
        <taxon>Pseudomonadati</taxon>
        <taxon>Pseudomonadota</taxon>
        <taxon>Gammaproteobacteria</taxon>
        <taxon>Pseudomonadales</taxon>
        <taxon>Marinobacteraceae</taxon>
        <taxon>Marinobacter</taxon>
    </lineage>
</organism>
<proteinExistence type="inferred from homology"/>
<dbReference type="InterPro" id="IPR011814">
    <property type="entry name" value="BioC"/>
</dbReference>
<sequence>MSVFADLAAINCADGGTGSKQSIARGFGGASRTYDSASRLQKSMGDTMLARIPAELNPGIVFDLGCGTGWFTRRLAARYPDAGITGADLAPGMLAQAKAAGSDAVTWLNADAEQLPLADQSVDLIFSNLMIQWSPRPEAVLAECQRVLKPGGLLAVSSLLDGTLGELKQAWANADPGQAHVNRFATHKDWRALTADSLPGSELEVGTIVLPYDSPMALNRELKHLGAVFKGEERRRTVTAPGRFRAMCRAYPHGDDGECLATYQAGWLYWRKPEL</sequence>
<dbReference type="OrthoDB" id="9760689at2"/>
<dbReference type="HAMAP" id="MF_00835">
    <property type="entry name" value="BioC"/>
    <property type="match status" value="1"/>
</dbReference>
<protein>
    <recommendedName>
        <fullName evidence="3 8">Malonyl-[acyl-carrier protein] O-methyltransferase</fullName>
        <shortName evidence="8">Malonyl-ACP O-methyltransferase</shortName>
        <ecNumber evidence="3 8">2.1.1.197</ecNumber>
    </recommendedName>
    <alternativeName>
        <fullName evidence="8">Biotin synthesis protein BioC</fullName>
    </alternativeName>
</protein>
<dbReference type="GO" id="GO:0032259">
    <property type="term" value="P:methylation"/>
    <property type="evidence" value="ECO:0007669"/>
    <property type="project" value="UniProtKB-KW"/>
</dbReference>
<keyword evidence="5 8" id="KW-0808">Transferase</keyword>
<name>A0A0P7ZFQ9_9GAMM</name>
<dbReference type="Gene3D" id="3.40.50.150">
    <property type="entry name" value="Vaccinia Virus protein VP39"/>
    <property type="match status" value="1"/>
</dbReference>
<dbReference type="EMBL" id="LJZQ01000018">
    <property type="protein sequence ID" value="KPQ28185.1"/>
    <property type="molecule type" value="Genomic_DNA"/>
</dbReference>
<dbReference type="NCBIfam" id="TIGR02072">
    <property type="entry name" value="BioC"/>
    <property type="match status" value="1"/>
</dbReference>
<reference evidence="10 11" key="1">
    <citation type="submission" date="2015-09" db="EMBL/GenBank/DDBJ databases">
        <title>Identification and resolution of microdiversity through metagenomic sequencing of parallel consortia.</title>
        <authorList>
            <person name="Nelson W.C."/>
            <person name="Romine M.F."/>
            <person name="Lindemann S.R."/>
        </authorList>
    </citation>
    <scope>NUCLEOTIDE SEQUENCE [LARGE SCALE GENOMIC DNA]</scope>
    <source>
        <strain evidence="10">HL-55</strain>
    </source>
</reference>
<evidence type="ECO:0000256" key="8">
    <source>
        <dbReference type="HAMAP-Rule" id="MF_00835"/>
    </source>
</evidence>
<keyword evidence="6 8" id="KW-0949">S-adenosyl-L-methionine</keyword>
<comment type="function">
    <text evidence="8">Converts the free carboxyl group of a malonyl-thioester to its methyl ester by transfer of a methyl group from S-adenosyl-L-methionine (SAM). It allows to synthesize pimeloyl-ACP via the fatty acid synthetic pathway.</text>
</comment>
<keyword evidence="7 8" id="KW-0093">Biotin biosynthesis</keyword>
<dbReference type="PANTHER" id="PTHR43591">
    <property type="entry name" value="METHYLTRANSFERASE"/>
    <property type="match status" value="1"/>
</dbReference>
<dbReference type="STRING" id="1305731.GCA_000934705_00417"/>
<keyword evidence="4 8" id="KW-0489">Methyltransferase</keyword>
<dbReference type="EC" id="2.1.1.197" evidence="3 8"/>
<dbReference type="GO" id="GO:0010340">
    <property type="term" value="F:carboxyl-O-methyltransferase activity"/>
    <property type="evidence" value="ECO:0007669"/>
    <property type="project" value="UniProtKB-UniRule"/>
</dbReference>
<dbReference type="CDD" id="cd02440">
    <property type="entry name" value="AdoMet_MTases"/>
    <property type="match status" value="1"/>
</dbReference>
<dbReference type="InterPro" id="IPR013216">
    <property type="entry name" value="Methyltransf_11"/>
</dbReference>
<evidence type="ECO:0000313" key="11">
    <source>
        <dbReference type="Proteomes" id="UP000050416"/>
    </source>
</evidence>
<dbReference type="GO" id="GO:0009102">
    <property type="term" value="P:biotin biosynthetic process"/>
    <property type="evidence" value="ECO:0007669"/>
    <property type="project" value="UniProtKB-UniRule"/>
</dbReference>
<evidence type="ECO:0000256" key="7">
    <source>
        <dbReference type="ARBA" id="ARBA00022756"/>
    </source>
</evidence>
<comment type="similarity">
    <text evidence="8">Belongs to the methyltransferase superfamily.</text>
</comment>
<dbReference type="Pfam" id="PF08241">
    <property type="entry name" value="Methyltransf_11"/>
    <property type="match status" value="1"/>
</dbReference>
<dbReference type="GO" id="GO:0008757">
    <property type="term" value="F:S-adenosylmethionine-dependent methyltransferase activity"/>
    <property type="evidence" value="ECO:0007669"/>
    <property type="project" value="InterPro"/>
</dbReference>
<evidence type="ECO:0000256" key="6">
    <source>
        <dbReference type="ARBA" id="ARBA00022691"/>
    </source>
</evidence>
<evidence type="ECO:0000313" key="10">
    <source>
        <dbReference type="EMBL" id="KPQ28185.1"/>
    </source>
</evidence>
<dbReference type="GO" id="GO:0102130">
    <property type="term" value="F:malonyl-CoA methyltransferase activity"/>
    <property type="evidence" value="ECO:0007669"/>
    <property type="project" value="UniProtKB-EC"/>
</dbReference>
<evidence type="ECO:0000256" key="1">
    <source>
        <dbReference type="ARBA" id="ARBA00000852"/>
    </source>
</evidence>
<feature type="domain" description="Methyltransferase type 11" evidence="9">
    <location>
        <begin position="63"/>
        <end position="155"/>
    </location>
</feature>
<dbReference type="PANTHER" id="PTHR43591:SF24">
    <property type="entry name" value="2-METHOXY-6-POLYPRENYL-1,4-BENZOQUINOL METHYLASE, MITOCHONDRIAL"/>
    <property type="match status" value="1"/>
</dbReference>
<dbReference type="Proteomes" id="UP000050416">
    <property type="component" value="Unassembled WGS sequence"/>
</dbReference>
<dbReference type="PATRIC" id="fig|1305731.5.peg.861"/>
<dbReference type="AlphaFoldDB" id="A0A0P7ZFQ9"/>
<dbReference type="SUPFAM" id="SSF53335">
    <property type="entry name" value="S-adenosyl-L-methionine-dependent methyltransferases"/>
    <property type="match status" value="1"/>
</dbReference>
<dbReference type="InterPro" id="IPR029063">
    <property type="entry name" value="SAM-dependent_MTases_sf"/>
</dbReference>
<evidence type="ECO:0000256" key="4">
    <source>
        <dbReference type="ARBA" id="ARBA00022603"/>
    </source>
</evidence>
<evidence type="ECO:0000259" key="9">
    <source>
        <dbReference type="Pfam" id="PF08241"/>
    </source>
</evidence>
<dbReference type="UniPathway" id="UPA00078"/>
<accession>A0A0P7ZFQ9</accession>
<evidence type="ECO:0000256" key="3">
    <source>
        <dbReference type="ARBA" id="ARBA00012327"/>
    </source>
</evidence>
<comment type="caution">
    <text evidence="10">The sequence shown here is derived from an EMBL/GenBank/DDBJ whole genome shotgun (WGS) entry which is preliminary data.</text>
</comment>
<comment type="pathway">
    <text evidence="2 8">Cofactor biosynthesis; biotin biosynthesis.</text>
</comment>
<gene>
    <name evidence="8 10" type="primary">bioC</name>
    <name evidence="10" type="ORF">HLUCCX14_11975</name>
</gene>
<evidence type="ECO:0000256" key="5">
    <source>
        <dbReference type="ARBA" id="ARBA00022679"/>
    </source>
</evidence>
<evidence type="ECO:0000256" key="2">
    <source>
        <dbReference type="ARBA" id="ARBA00004746"/>
    </source>
</evidence>
<comment type="catalytic activity">
    <reaction evidence="1 8">
        <text>malonyl-[ACP] + S-adenosyl-L-methionine = malonyl-[ACP] methyl ester + S-adenosyl-L-homocysteine</text>
        <dbReference type="Rhea" id="RHEA:17105"/>
        <dbReference type="Rhea" id="RHEA-COMP:9623"/>
        <dbReference type="Rhea" id="RHEA-COMP:9954"/>
        <dbReference type="ChEBI" id="CHEBI:57856"/>
        <dbReference type="ChEBI" id="CHEBI:59789"/>
        <dbReference type="ChEBI" id="CHEBI:78449"/>
        <dbReference type="ChEBI" id="CHEBI:78845"/>
        <dbReference type="EC" id="2.1.1.197"/>
    </reaction>
</comment>